<gene>
    <name evidence="1" type="ORF">Dthio_PD1458</name>
</gene>
<evidence type="ECO:0008006" key="3">
    <source>
        <dbReference type="Google" id="ProtNLM"/>
    </source>
</evidence>
<dbReference type="NCBIfam" id="TIGR04113">
    <property type="entry name" value="cas_csx17"/>
    <property type="match status" value="1"/>
</dbReference>
<dbReference type="EMBL" id="ACJN02000003">
    <property type="protein sequence ID" value="EFI34117.1"/>
    <property type="molecule type" value="Genomic_DNA"/>
</dbReference>
<dbReference type="InterPro" id="IPR026483">
    <property type="entry name" value="Cas_Csx17"/>
</dbReference>
<dbReference type="RefSeq" id="WP_008871466.1">
    <property type="nucleotide sequence ID" value="NZ_ACJN02000003.1"/>
</dbReference>
<dbReference type="eggNOG" id="ENOG502Z9AI">
    <property type="taxonomic scope" value="Bacteria"/>
</dbReference>
<evidence type="ECO:0000313" key="1">
    <source>
        <dbReference type="EMBL" id="EFI34117.1"/>
    </source>
</evidence>
<keyword evidence="2" id="KW-1185">Reference proteome</keyword>
<dbReference type="OrthoDB" id="441343at2"/>
<name>D6STV1_9BACT</name>
<comment type="caution">
    <text evidence="1">The sequence shown here is derived from an EMBL/GenBank/DDBJ whole genome shotgun (WGS) entry which is preliminary data.</text>
</comment>
<evidence type="ECO:0000313" key="2">
    <source>
        <dbReference type="Proteomes" id="UP000005496"/>
    </source>
</evidence>
<accession>D6STV1</accession>
<dbReference type="AlphaFoldDB" id="D6STV1"/>
<proteinExistence type="predicted"/>
<organism evidence="1 2">
    <name type="scientific">Desulfonatronospira thiodismutans ASO3-1</name>
    <dbReference type="NCBI Taxonomy" id="555779"/>
    <lineage>
        <taxon>Bacteria</taxon>
        <taxon>Pseudomonadati</taxon>
        <taxon>Thermodesulfobacteriota</taxon>
        <taxon>Desulfovibrionia</taxon>
        <taxon>Desulfovibrionales</taxon>
        <taxon>Desulfonatronovibrionaceae</taxon>
        <taxon>Desulfonatronospira</taxon>
    </lineage>
</organism>
<sequence length="779" mass="87343">MNEFKLPGCTTRPLSGYLKALAVFRLISEQKDHEALGCWDQGTFKIRTTLAPDDILSFFCNEYVPTPIITPWNGGSGFYPGDSRQGIDSILQTNDPRFAGYKQAITSVFNWPEWAEQMNTGQELLDVLETMIKNSSPGKKQQDLVKLKDAVLKEAESVKNKTSEDPLLLALERIEALSSQEPGLYRCLWNSIKKARTKYNDHVRQKTKDIIVPICRSRLPDNCLPWLDALCAIHADGSRTPHRILGTYGNDGRLEFGNNFMRIISSLLLDGNGSTAKDYLAASLWNQPVKGLPKVKAGQFDPGRAGGYNQGMGVEAKDFKANPWDYVLTLEGTLVLASSVVRRQGGNAGSRLTGPFTVHFSPVGFTSSEYTEPEGGETEIWLPLWGQFASFTEVRHLFSEGRSSVGRRQAGTGLEFSRAVGTLGVDRGISAFERYGFLKRRGDNKIALPAGKIPVRFKPQLEIFSELDPVLSRVDQFMLSFKKAPASYLQARQQIDEDLFNCTLQPDSLNYLKLIRSIGRLEKLLALRDRNKDPKLQQPLYGLSPRWVFQADDGSPEIRIAAAIASIQGTDRLGPIRSNMAGVSARTPWQWAEFSSDQHWFGSDFSERIGNLLSYRLMDAERKQAASMPFQGLIAVSPYDLMPFLHEETDDAKMEELLWGVTLIDWKKSGLIKIQKAWKYPVARSIISRTWCLLKLLHVPGDVRGVKIRRERSVSSLLNAGRVEEACAKAVQRLKISDLRPFPVRYNEPLSPARLLASLIVPIKNQNLLEEMVLQMPTE</sequence>
<protein>
    <recommendedName>
        <fullName evidence="3">CRISPR-associated protein Csx17</fullName>
    </recommendedName>
</protein>
<dbReference type="Proteomes" id="UP000005496">
    <property type="component" value="Unassembled WGS sequence"/>
</dbReference>
<reference evidence="1" key="1">
    <citation type="submission" date="2010-05" db="EMBL/GenBank/DDBJ databases">
        <title>The draft genome of Desulfonatronospira thiodismutans ASO3-1.</title>
        <authorList>
            <consortium name="US DOE Joint Genome Institute (JGI-PGF)"/>
            <person name="Lucas S."/>
            <person name="Copeland A."/>
            <person name="Lapidus A."/>
            <person name="Cheng J.-F."/>
            <person name="Bruce D."/>
            <person name="Goodwin L."/>
            <person name="Pitluck S."/>
            <person name="Chertkov O."/>
            <person name="Brettin T."/>
            <person name="Detter J.C."/>
            <person name="Han C."/>
            <person name="Land M.L."/>
            <person name="Hauser L."/>
            <person name="Kyrpides N."/>
            <person name="Mikhailova N."/>
            <person name="Muyzer G."/>
            <person name="Woyke T."/>
        </authorList>
    </citation>
    <scope>NUCLEOTIDE SEQUENCE [LARGE SCALE GENOMIC DNA]</scope>
    <source>
        <strain evidence="1">ASO3-1</strain>
    </source>
</reference>